<keyword evidence="1" id="KW-1133">Transmembrane helix</keyword>
<evidence type="ECO:0000256" key="1">
    <source>
        <dbReference type="SAM" id="Phobius"/>
    </source>
</evidence>
<sequence>MTLGIVDADAIAISEPVAGLYICTDIWGSTIFKFYSFWIPVVIFESILCLLALCVSIRHLLSGYRARGINGVDLSGALVKGNVFYFFCILVACVVNTAMWQNLGFQWIEVPEGFPVTMAVVVGCRLILSLRSALLQDSEAEVGEQVVSSRL</sequence>
<evidence type="ECO:0000313" key="2">
    <source>
        <dbReference type="EMBL" id="KIJ62348.1"/>
    </source>
</evidence>
<proteinExistence type="predicted"/>
<keyword evidence="1" id="KW-0472">Membrane</keyword>
<evidence type="ECO:0000313" key="3">
    <source>
        <dbReference type="Proteomes" id="UP000053820"/>
    </source>
</evidence>
<accession>A0A0C9W668</accession>
<name>A0A0C9W668_9AGAM</name>
<keyword evidence="1" id="KW-0812">Transmembrane</keyword>
<feature type="transmembrane region" description="Helical" evidence="1">
    <location>
        <begin position="37"/>
        <end position="61"/>
    </location>
</feature>
<reference evidence="2 3" key="1">
    <citation type="submission" date="2014-04" db="EMBL/GenBank/DDBJ databases">
        <title>Evolutionary Origins and Diversification of the Mycorrhizal Mutualists.</title>
        <authorList>
            <consortium name="DOE Joint Genome Institute"/>
            <consortium name="Mycorrhizal Genomics Consortium"/>
            <person name="Kohler A."/>
            <person name="Kuo A."/>
            <person name="Nagy L.G."/>
            <person name="Floudas D."/>
            <person name="Copeland A."/>
            <person name="Barry K.W."/>
            <person name="Cichocki N."/>
            <person name="Veneault-Fourrey C."/>
            <person name="LaButti K."/>
            <person name="Lindquist E.A."/>
            <person name="Lipzen A."/>
            <person name="Lundell T."/>
            <person name="Morin E."/>
            <person name="Murat C."/>
            <person name="Riley R."/>
            <person name="Ohm R."/>
            <person name="Sun H."/>
            <person name="Tunlid A."/>
            <person name="Henrissat B."/>
            <person name="Grigoriev I.V."/>
            <person name="Hibbett D.S."/>
            <person name="Martin F."/>
        </authorList>
    </citation>
    <scope>NUCLEOTIDE SEQUENCE [LARGE SCALE GENOMIC DNA]</scope>
    <source>
        <strain evidence="2 3">MD-312</strain>
    </source>
</reference>
<feature type="transmembrane region" description="Helical" evidence="1">
    <location>
        <begin position="82"/>
        <end position="101"/>
    </location>
</feature>
<gene>
    <name evidence="2" type="ORF">HYDPIDRAFT_114878</name>
</gene>
<keyword evidence="3" id="KW-1185">Reference proteome</keyword>
<dbReference type="OrthoDB" id="2688919at2759"/>
<dbReference type="EMBL" id="KN839856">
    <property type="protein sequence ID" value="KIJ62348.1"/>
    <property type="molecule type" value="Genomic_DNA"/>
</dbReference>
<dbReference type="HOGENOM" id="CLU_035509_14_3_1"/>
<dbReference type="AlphaFoldDB" id="A0A0C9W668"/>
<dbReference type="Proteomes" id="UP000053820">
    <property type="component" value="Unassembled WGS sequence"/>
</dbReference>
<organism evidence="2 3">
    <name type="scientific">Hydnomerulius pinastri MD-312</name>
    <dbReference type="NCBI Taxonomy" id="994086"/>
    <lineage>
        <taxon>Eukaryota</taxon>
        <taxon>Fungi</taxon>
        <taxon>Dikarya</taxon>
        <taxon>Basidiomycota</taxon>
        <taxon>Agaricomycotina</taxon>
        <taxon>Agaricomycetes</taxon>
        <taxon>Agaricomycetidae</taxon>
        <taxon>Boletales</taxon>
        <taxon>Boletales incertae sedis</taxon>
        <taxon>Leucogyrophana</taxon>
    </lineage>
</organism>
<protein>
    <submittedName>
        <fullName evidence="2">Uncharacterized protein</fullName>
    </submittedName>
</protein>